<dbReference type="SUPFAM" id="SSF102114">
    <property type="entry name" value="Radical SAM enzymes"/>
    <property type="match status" value="1"/>
</dbReference>
<dbReference type="GO" id="GO:0061798">
    <property type="term" value="F:GTP 3',8'-cyclase activity"/>
    <property type="evidence" value="ECO:0007669"/>
    <property type="project" value="UniProtKB-UniRule"/>
</dbReference>
<sequence length="319" mass="36324">MLVDAHGRIIDYLRISLTKKCNFRCQYCMPESGIKSLSHNEILSYEEMFDFVKICIDNGIKKIRITGGEPLVRKDAHNFIAMIYNYAPFVDLAMTTNGYYLKSKARVLKDAGLKRINISLDTLSQQKFKLIARYDGLLQVKEGINEACKLGFKVKLNSVVMRGINDDELLDLLKFAQDINAQIRFIEYMENSHASSQISSMRSDEILNLISKTHKIKEITKSKQSPSRLFVLENGYIFGLINPHNCDFCSTCNRIRLSSEGLLIPCLYFDEGRSILKAMKSGDLASAKQILTDVLANKPEKNRWQDDEISTRAFYETGG</sequence>
<keyword evidence="5 12" id="KW-0547">Nucleotide-binding</keyword>
<dbReference type="GO" id="GO:0005525">
    <property type="term" value="F:GTP binding"/>
    <property type="evidence" value="ECO:0007669"/>
    <property type="project" value="UniProtKB-UniRule"/>
</dbReference>
<dbReference type="Pfam" id="PF06463">
    <property type="entry name" value="Mob_synth_C"/>
    <property type="match status" value="1"/>
</dbReference>
<comment type="cofactor">
    <cofactor evidence="12">
        <name>[4Fe-4S] cluster</name>
        <dbReference type="ChEBI" id="CHEBI:49883"/>
    </cofactor>
    <text evidence="12">Binds 2 [4Fe-4S] clusters. Binds 1 [4Fe-4S] cluster coordinated with 3 cysteines and an exchangeable S-adenosyl-L-methionine and 1 [4Fe-4S] cluster coordinated with 3 cysteines and the GTP-derived substrate.</text>
</comment>
<evidence type="ECO:0000259" key="13">
    <source>
        <dbReference type="PROSITE" id="PS51918"/>
    </source>
</evidence>
<dbReference type="AlphaFoldDB" id="A0A7H9CIL4"/>
<keyword evidence="3 12" id="KW-0949">S-adenosyl-L-methionine</keyword>
<dbReference type="KEGG" id="cinf:CINF_1307"/>
<dbReference type="Gene3D" id="3.20.20.70">
    <property type="entry name" value="Aldolase class I"/>
    <property type="match status" value="1"/>
</dbReference>
<evidence type="ECO:0000256" key="11">
    <source>
        <dbReference type="ARBA" id="ARBA00048697"/>
    </source>
</evidence>
<dbReference type="RefSeq" id="WP_179974960.1">
    <property type="nucleotide sequence ID" value="NZ_CP049075.1"/>
</dbReference>
<organism evidence="14 15">
    <name type="scientific">Candidatus Campylobacter infans</name>
    <dbReference type="NCBI Taxonomy" id="2561898"/>
    <lineage>
        <taxon>Bacteria</taxon>
        <taxon>Pseudomonadati</taxon>
        <taxon>Campylobacterota</taxon>
        <taxon>Epsilonproteobacteria</taxon>
        <taxon>Campylobacterales</taxon>
        <taxon>Campylobacteraceae</taxon>
        <taxon>Campylobacter</taxon>
    </lineage>
</organism>
<dbReference type="InterPro" id="IPR006638">
    <property type="entry name" value="Elp3/MiaA/NifB-like_rSAM"/>
</dbReference>
<feature type="binding site" evidence="12">
    <location>
        <position position="25"/>
    </location>
    <ligand>
        <name>[4Fe-4S] cluster</name>
        <dbReference type="ChEBI" id="CHEBI:49883"/>
        <label>1</label>
        <note>4Fe-4S-S-AdoMet</note>
    </ligand>
</feature>
<dbReference type="InterPro" id="IPR050105">
    <property type="entry name" value="MoCo_biosynth_MoaA/MoaC"/>
</dbReference>
<dbReference type="Proteomes" id="UP000509414">
    <property type="component" value="Chromosome"/>
</dbReference>
<dbReference type="SMART" id="SM00729">
    <property type="entry name" value="Elp3"/>
    <property type="match status" value="1"/>
</dbReference>
<dbReference type="InterPro" id="IPR010505">
    <property type="entry name" value="MoaA_twitch"/>
</dbReference>
<dbReference type="GO" id="GO:0061799">
    <property type="term" value="F:cyclic pyranopterin monophosphate synthase activity"/>
    <property type="evidence" value="ECO:0007669"/>
    <property type="project" value="TreeGrafter"/>
</dbReference>
<dbReference type="NCBIfam" id="TIGR02666">
    <property type="entry name" value="moaA"/>
    <property type="match status" value="1"/>
</dbReference>
<evidence type="ECO:0000313" key="14">
    <source>
        <dbReference type="EMBL" id="QLI05792.1"/>
    </source>
</evidence>
<dbReference type="PANTHER" id="PTHR22960:SF0">
    <property type="entry name" value="MOLYBDENUM COFACTOR BIOSYNTHESIS PROTEIN 1"/>
    <property type="match status" value="1"/>
</dbReference>
<dbReference type="InterPro" id="IPR013483">
    <property type="entry name" value="MoaA"/>
</dbReference>
<evidence type="ECO:0000256" key="3">
    <source>
        <dbReference type="ARBA" id="ARBA00022691"/>
    </source>
</evidence>
<accession>A0A7H9CIL4</accession>
<dbReference type="UniPathway" id="UPA00344"/>
<feature type="binding site" evidence="12">
    <location>
        <position position="64"/>
    </location>
    <ligand>
        <name>GTP</name>
        <dbReference type="ChEBI" id="CHEBI:37565"/>
    </ligand>
</feature>
<feature type="binding site" evidence="12">
    <location>
        <position position="28"/>
    </location>
    <ligand>
        <name>[4Fe-4S] cluster</name>
        <dbReference type="ChEBI" id="CHEBI:49883"/>
        <label>1</label>
        <note>4Fe-4S-S-AdoMet</note>
    </ligand>
</feature>
<dbReference type="PANTHER" id="PTHR22960">
    <property type="entry name" value="MOLYBDOPTERIN COFACTOR SYNTHESIS PROTEIN A"/>
    <property type="match status" value="1"/>
</dbReference>
<dbReference type="SFLD" id="SFLDS00029">
    <property type="entry name" value="Radical_SAM"/>
    <property type="match status" value="1"/>
</dbReference>
<evidence type="ECO:0000313" key="15">
    <source>
        <dbReference type="Proteomes" id="UP000509414"/>
    </source>
</evidence>
<comment type="similarity">
    <text evidence="12">Belongs to the radical SAM superfamily. MoaA family.</text>
</comment>
<keyword evidence="10 12" id="KW-0456">Lyase</keyword>
<dbReference type="SFLD" id="SFLDG01386">
    <property type="entry name" value="main_SPASM_domain-containing"/>
    <property type="match status" value="1"/>
</dbReference>
<evidence type="ECO:0000256" key="6">
    <source>
        <dbReference type="ARBA" id="ARBA00023004"/>
    </source>
</evidence>
<keyword evidence="4 12" id="KW-0479">Metal-binding</keyword>
<evidence type="ECO:0000256" key="7">
    <source>
        <dbReference type="ARBA" id="ARBA00023014"/>
    </source>
</evidence>
<dbReference type="SFLD" id="SFLDG01067">
    <property type="entry name" value="SPASM/twitch_domain_containing"/>
    <property type="match status" value="1"/>
</dbReference>
<keyword evidence="8 12" id="KW-0342">GTP-binding</keyword>
<comment type="function">
    <text evidence="12">Catalyzes the cyclization of GTP to (8S)-3',8-cyclo-7,8-dihydroguanosine 5'-triphosphate.</text>
</comment>
<comment type="catalytic activity">
    <reaction evidence="11 12">
        <text>GTP + AH2 + S-adenosyl-L-methionine = (8S)-3',8-cyclo-7,8-dihydroguanosine 5'-triphosphate + 5'-deoxyadenosine + L-methionine + A + H(+)</text>
        <dbReference type="Rhea" id="RHEA:49576"/>
        <dbReference type="ChEBI" id="CHEBI:13193"/>
        <dbReference type="ChEBI" id="CHEBI:15378"/>
        <dbReference type="ChEBI" id="CHEBI:17319"/>
        <dbReference type="ChEBI" id="CHEBI:17499"/>
        <dbReference type="ChEBI" id="CHEBI:37565"/>
        <dbReference type="ChEBI" id="CHEBI:57844"/>
        <dbReference type="ChEBI" id="CHEBI:59789"/>
        <dbReference type="ChEBI" id="CHEBI:131766"/>
        <dbReference type="EC" id="4.1.99.22"/>
    </reaction>
</comment>
<feature type="domain" description="Radical SAM core" evidence="13">
    <location>
        <begin position="5"/>
        <end position="227"/>
    </location>
</feature>
<feature type="binding site" evidence="12">
    <location>
        <position position="252"/>
    </location>
    <ligand>
        <name>[4Fe-4S] cluster</name>
        <dbReference type="ChEBI" id="CHEBI:49883"/>
        <label>2</label>
        <note>4Fe-4S-substrate</note>
    </ligand>
</feature>
<feature type="binding site" evidence="12">
    <location>
        <position position="95"/>
    </location>
    <ligand>
        <name>GTP</name>
        <dbReference type="ChEBI" id="CHEBI:37565"/>
    </ligand>
</feature>
<evidence type="ECO:0000256" key="9">
    <source>
        <dbReference type="ARBA" id="ARBA00023150"/>
    </source>
</evidence>
<dbReference type="InterPro" id="IPR040064">
    <property type="entry name" value="MoaA-like"/>
</dbReference>
<evidence type="ECO:0000256" key="2">
    <source>
        <dbReference type="ARBA" id="ARBA00022485"/>
    </source>
</evidence>
<dbReference type="CDD" id="cd01335">
    <property type="entry name" value="Radical_SAM"/>
    <property type="match status" value="1"/>
</dbReference>
<feature type="binding site" evidence="12">
    <location>
        <position position="14"/>
    </location>
    <ligand>
        <name>GTP</name>
        <dbReference type="ChEBI" id="CHEBI:37565"/>
    </ligand>
</feature>
<feature type="binding site" evidence="12">
    <location>
        <begin position="254"/>
        <end position="256"/>
    </location>
    <ligand>
        <name>GTP</name>
        <dbReference type="ChEBI" id="CHEBI:37565"/>
    </ligand>
</feature>
<dbReference type="SFLD" id="SFLDG01383">
    <property type="entry name" value="cyclic_pyranopterin_phosphate"/>
    <property type="match status" value="1"/>
</dbReference>
<dbReference type="GO" id="GO:0006777">
    <property type="term" value="P:Mo-molybdopterin cofactor biosynthetic process"/>
    <property type="evidence" value="ECO:0007669"/>
    <property type="project" value="UniProtKB-UniRule"/>
</dbReference>
<dbReference type="PROSITE" id="PS51918">
    <property type="entry name" value="RADICAL_SAM"/>
    <property type="match status" value="1"/>
</dbReference>
<keyword evidence="9 12" id="KW-0501">Molybdenum cofactor biosynthesis</keyword>
<keyword evidence="15" id="KW-1185">Reference proteome</keyword>
<feature type="binding site" evidence="12">
    <location>
        <position position="266"/>
    </location>
    <ligand>
        <name>[4Fe-4S] cluster</name>
        <dbReference type="ChEBI" id="CHEBI:49883"/>
        <label>2</label>
        <note>4Fe-4S-substrate</note>
    </ligand>
</feature>
<comment type="pathway">
    <text evidence="12">Cofactor biosynthesis; molybdopterin biosynthesis.</text>
</comment>
<name>A0A7H9CIL4_9BACT</name>
<dbReference type="InterPro" id="IPR058240">
    <property type="entry name" value="rSAM_sf"/>
</dbReference>
<feature type="binding site" evidence="12">
    <location>
        <position position="189"/>
    </location>
    <ligand>
        <name>S-adenosyl-L-methionine</name>
        <dbReference type="ChEBI" id="CHEBI:59789"/>
    </ligand>
</feature>
<dbReference type="InterPro" id="IPR000385">
    <property type="entry name" value="MoaA_NifB_PqqE_Fe-S-bd_CS"/>
</dbReference>
<reference evidence="14 15" key="1">
    <citation type="submission" date="2020-02" db="EMBL/GenBank/DDBJ databases">
        <title>Complete genome sequence of the novel Campylobacter species Candidatus Campylobacter infans.</title>
        <authorList>
            <person name="Duim B."/>
            <person name="Zomer A."/>
            <person name="van der Graaf L."/>
            <person name="Wagenaar J."/>
        </authorList>
    </citation>
    <scope>NUCLEOTIDE SEQUENCE [LARGE SCALE GENOMIC DNA]</scope>
    <source>
        <strain evidence="14 15">19S00001</strain>
    </source>
</reference>
<dbReference type="CDD" id="cd21117">
    <property type="entry name" value="Twitch_MoaA"/>
    <property type="match status" value="1"/>
</dbReference>
<keyword evidence="2 12" id="KW-0004">4Fe-4S</keyword>
<evidence type="ECO:0000256" key="4">
    <source>
        <dbReference type="ARBA" id="ARBA00022723"/>
    </source>
</evidence>
<feature type="binding site" evidence="12">
    <location>
        <position position="21"/>
    </location>
    <ligand>
        <name>[4Fe-4S] cluster</name>
        <dbReference type="ChEBI" id="CHEBI:49883"/>
        <label>1</label>
        <note>4Fe-4S-S-AdoMet</note>
    </ligand>
</feature>
<dbReference type="InterPro" id="IPR007197">
    <property type="entry name" value="rSAM"/>
</dbReference>
<feature type="binding site" evidence="12">
    <location>
        <position position="68"/>
    </location>
    <ligand>
        <name>S-adenosyl-L-methionine</name>
        <dbReference type="ChEBI" id="CHEBI:59789"/>
    </ligand>
</feature>
<evidence type="ECO:0000256" key="8">
    <source>
        <dbReference type="ARBA" id="ARBA00023134"/>
    </source>
</evidence>
<dbReference type="EMBL" id="CP049075">
    <property type="protein sequence ID" value="QLI05792.1"/>
    <property type="molecule type" value="Genomic_DNA"/>
</dbReference>
<dbReference type="GO" id="GO:0051539">
    <property type="term" value="F:4 iron, 4 sulfur cluster binding"/>
    <property type="evidence" value="ECO:0007669"/>
    <property type="project" value="UniProtKB-UniRule"/>
</dbReference>
<dbReference type="InterPro" id="IPR013785">
    <property type="entry name" value="Aldolase_TIM"/>
</dbReference>
<protein>
    <recommendedName>
        <fullName evidence="1 12">GTP 3',8-cyclase</fullName>
        <ecNumber evidence="1 12">4.1.99.22</ecNumber>
    </recommendedName>
    <alternativeName>
        <fullName evidence="12">Molybdenum cofactor biosynthesis protein A</fullName>
    </alternativeName>
</protein>
<feature type="binding site" evidence="12">
    <location>
        <position position="249"/>
    </location>
    <ligand>
        <name>[4Fe-4S] cluster</name>
        <dbReference type="ChEBI" id="CHEBI:49883"/>
        <label>2</label>
        <note>4Fe-4S-substrate</note>
    </ligand>
</feature>
<dbReference type="GO" id="GO:1904047">
    <property type="term" value="F:S-adenosyl-L-methionine binding"/>
    <property type="evidence" value="ECO:0007669"/>
    <property type="project" value="UniProtKB-UniRule"/>
</dbReference>
<feature type="binding site" evidence="12">
    <location>
        <position position="27"/>
    </location>
    <ligand>
        <name>S-adenosyl-L-methionine</name>
        <dbReference type="ChEBI" id="CHEBI:59789"/>
    </ligand>
</feature>
<dbReference type="EC" id="4.1.99.22" evidence="1 12"/>
<keyword evidence="7 12" id="KW-0411">Iron-sulfur</keyword>
<gene>
    <name evidence="12 14" type="primary">moaA</name>
    <name evidence="14" type="ORF">CINF_1307</name>
</gene>
<proteinExistence type="inferred from homology"/>
<evidence type="ECO:0000256" key="10">
    <source>
        <dbReference type="ARBA" id="ARBA00023239"/>
    </source>
</evidence>
<dbReference type="GO" id="GO:0046872">
    <property type="term" value="F:metal ion binding"/>
    <property type="evidence" value="ECO:0007669"/>
    <property type="project" value="UniProtKB-KW"/>
</dbReference>
<keyword evidence="6 12" id="KW-0408">Iron</keyword>
<comment type="subunit">
    <text evidence="12">Monomer and homodimer.</text>
</comment>
<dbReference type="HAMAP" id="MF_01225_B">
    <property type="entry name" value="MoaA_B"/>
    <property type="match status" value="1"/>
</dbReference>
<feature type="binding site" evidence="12">
    <location>
        <position position="119"/>
    </location>
    <ligand>
        <name>S-adenosyl-L-methionine</name>
        <dbReference type="ChEBI" id="CHEBI:59789"/>
    </ligand>
</feature>
<evidence type="ECO:0000256" key="12">
    <source>
        <dbReference type="HAMAP-Rule" id="MF_01225"/>
    </source>
</evidence>
<evidence type="ECO:0000256" key="1">
    <source>
        <dbReference type="ARBA" id="ARBA00012167"/>
    </source>
</evidence>
<feature type="binding site" evidence="12">
    <location>
        <position position="155"/>
    </location>
    <ligand>
        <name>GTP</name>
        <dbReference type="ChEBI" id="CHEBI:37565"/>
    </ligand>
</feature>
<evidence type="ECO:0000256" key="5">
    <source>
        <dbReference type="ARBA" id="ARBA00022741"/>
    </source>
</evidence>
<dbReference type="Pfam" id="PF04055">
    <property type="entry name" value="Radical_SAM"/>
    <property type="match status" value="1"/>
</dbReference>
<dbReference type="PROSITE" id="PS01305">
    <property type="entry name" value="MOAA_NIFB_PQQE"/>
    <property type="match status" value="1"/>
</dbReference>